<feature type="DNA-binding region" description="H-T-H motif" evidence="4">
    <location>
        <begin position="29"/>
        <end position="48"/>
    </location>
</feature>
<evidence type="ECO:0000313" key="7">
    <source>
        <dbReference type="Proteomes" id="UP000824005"/>
    </source>
</evidence>
<keyword evidence="3" id="KW-0804">Transcription</keyword>
<dbReference type="SUPFAM" id="SSF48498">
    <property type="entry name" value="Tetracyclin repressor-like, C-terminal domain"/>
    <property type="match status" value="1"/>
</dbReference>
<dbReference type="InterPro" id="IPR036271">
    <property type="entry name" value="Tet_transcr_reg_TetR-rel_C_sf"/>
</dbReference>
<evidence type="ECO:0000256" key="3">
    <source>
        <dbReference type="ARBA" id="ARBA00023163"/>
    </source>
</evidence>
<keyword evidence="1" id="KW-0805">Transcription regulation</keyword>
<dbReference type="GO" id="GO:0003700">
    <property type="term" value="F:DNA-binding transcription factor activity"/>
    <property type="evidence" value="ECO:0007669"/>
    <property type="project" value="TreeGrafter"/>
</dbReference>
<dbReference type="Pfam" id="PF00440">
    <property type="entry name" value="TetR_N"/>
    <property type="match status" value="1"/>
</dbReference>
<dbReference type="Pfam" id="PF13305">
    <property type="entry name" value="TetR_C_33"/>
    <property type="match status" value="1"/>
</dbReference>
<dbReference type="Gene3D" id="1.10.10.60">
    <property type="entry name" value="Homeodomain-like"/>
    <property type="match status" value="1"/>
</dbReference>
<name>A0A9D2C8T4_9MICO</name>
<keyword evidence="2 4" id="KW-0238">DNA-binding</keyword>
<evidence type="ECO:0000259" key="5">
    <source>
        <dbReference type="PROSITE" id="PS50977"/>
    </source>
</evidence>
<dbReference type="GO" id="GO:0000976">
    <property type="term" value="F:transcription cis-regulatory region binding"/>
    <property type="evidence" value="ECO:0007669"/>
    <property type="project" value="TreeGrafter"/>
</dbReference>
<evidence type="ECO:0000256" key="1">
    <source>
        <dbReference type="ARBA" id="ARBA00023015"/>
    </source>
</evidence>
<evidence type="ECO:0000313" key="6">
    <source>
        <dbReference type="EMBL" id="HIY66496.1"/>
    </source>
</evidence>
<dbReference type="InterPro" id="IPR009057">
    <property type="entry name" value="Homeodomain-like_sf"/>
</dbReference>
<dbReference type="InterPro" id="IPR001647">
    <property type="entry name" value="HTH_TetR"/>
</dbReference>
<proteinExistence type="predicted"/>
<dbReference type="AlphaFoldDB" id="A0A9D2C8T4"/>
<evidence type="ECO:0000256" key="4">
    <source>
        <dbReference type="PROSITE-ProRule" id="PRU00335"/>
    </source>
</evidence>
<feature type="domain" description="HTH tetR-type" evidence="5">
    <location>
        <begin position="6"/>
        <end position="66"/>
    </location>
</feature>
<dbReference type="Proteomes" id="UP000824005">
    <property type="component" value="Unassembled WGS sequence"/>
</dbReference>
<sequence length="184" mass="19813">MPAPQRVTHEEIVSAARAIVERDGVEQLTMRALADALGVKPPSLYKRLRDRRDVIRLVAEDGIAQLTNALNAIAPTPSQAPDRLRSIARAVREFGLEHPGTYALIFDPRISGEIEPAGLRSAVQPVLDVLASEGHDDPLSGARVLTAWLHGFVSMEVAGAFRFGGSTEVAFEDGLGCILRALDV</sequence>
<accession>A0A9D2C8T4</accession>
<dbReference type="Gene3D" id="1.10.357.10">
    <property type="entry name" value="Tetracycline Repressor, domain 2"/>
    <property type="match status" value="1"/>
</dbReference>
<dbReference type="PROSITE" id="PS50977">
    <property type="entry name" value="HTH_TETR_2"/>
    <property type="match status" value="1"/>
</dbReference>
<dbReference type="InterPro" id="IPR025996">
    <property type="entry name" value="MT1864/Rv1816-like_C"/>
</dbReference>
<dbReference type="EMBL" id="DXDC01000289">
    <property type="protein sequence ID" value="HIY66496.1"/>
    <property type="molecule type" value="Genomic_DNA"/>
</dbReference>
<gene>
    <name evidence="6" type="ORF">H9830_09495</name>
</gene>
<comment type="caution">
    <text evidence="6">The sequence shown here is derived from an EMBL/GenBank/DDBJ whole genome shotgun (WGS) entry which is preliminary data.</text>
</comment>
<dbReference type="PANTHER" id="PTHR30055">
    <property type="entry name" value="HTH-TYPE TRANSCRIPTIONAL REGULATOR RUTR"/>
    <property type="match status" value="1"/>
</dbReference>
<dbReference type="SUPFAM" id="SSF46689">
    <property type="entry name" value="Homeodomain-like"/>
    <property type="match status" value="1"/>
</dbReference>
<reference evidence="6" key="1">
    <citation type="journal article" date="2021" name="PeerJ">
        <title>Extensive microbial diversity within the chicken gut microbiome revealed by metagenomics and culture.</title>
        <authorList>
            <person name="Gilroy R."/>
            <person name="Ravi A."/>
            <person name="Getino M."/>
            <person name="Pursley I."/>
            <person name="Horton D.L."/>
            <person name="Alikhan N.F."/>
            <person name="Baker D."/>
            <person name="Gharbi K."/>
            <person name="Hall N."/>
            <person name="Watson M."/>
            <person name="Adriaenssens E.M."/>
            <person name="Foster-Nyarko E."/>
            <person name="Jarju S."/>
            <person name="Secka A."/>
            <person name="Antonio M."/>
            <person name="Oren A."/>
            <person name="Chaudhuri R.R."/>
            <person name="La Ragione R."/>
            <person name="Hildebrand F."/>
            <person name="Pallen M.J."/>
        </authorList>
    </citation>
    <scope>NUCLEOTIDE SEQUENCE</scope>
    <source>
        <strain evidence="6">ChiGjej1B1-98</strain>
    </source>
</reference>
<reference evidence="6" key="2">
    <citation type="submission" date="2021-04" db="EMBL/GenBank/DDBJ databases">
        <authorList>
            <person name="Gilroy R."/>
        </authorList>
    </citation>
    <scope>NUCLEOTIDE SEQUENCE</scope>
    <source>
        <strain evidence="6">ChiGjej1B1-98</strain>
    </source>
</reference>
<organism evidence="6 7">
    <name type="scientific">Candidatus Agrococcus pullicola</name>
    <dbReference type="NCBI Taxonomy" id="2838429"/>
    <lineage>
        <taxon>Bacteria</taxon>
        <taxon>Bacillati</taxon>
        <taxon>Actinomycetota</taxon>
        <taxon>Actinomycetes</taxon>
        <taxon>Micrococcales</taxon>
        <taxon>Microbacteriaceae</taxon>
        <taxon>Agrococcus</taxon>
    </lineage>
</organism>
<protein>
    <submittedName>
        <fullName evidence="6">TetR/AcrR family transcriptional regulator</fullName>
    </submittedName>
</protein>
<evidence type="ECO:0000256" key="2">
    <source>
        <dbReference type="ARBA" id="ARBA00023125"/>
    </source>
</evidence>
<dbReference type="PANTHER" id="PTHR30055:SF239">
    <property type="entry name" value="TRANSCRIPTIONAL REGULATORY PROTEIN"/>
    <property type="match status" value="1"/>
</dbReference>
<dbReference type="InterPro" id="IPR050109">
    <property type="entry name" value="HTH-type_TetR-like_transc_reg"/>
</dbReference>